<dbReference type="AlphaFoldDB" id="A0A2P7BGB1"/>
<name>A0A2P7BGB1_9HYPH</name>
<evidence type="ECO:0000313" key="1">
    <source>
        <dbReference type="EMBL" id="PSH65469.1"/>
    </source>
</evidence>
<gene>
    <name evidence="1" type="ORF">CU103_10810</name>
</gene>
<protein>
    <submittedName>
        <fullName evidence="1">Uncharacterized protein</fullName>
    </submittedName>
</protein>
<sequence>MLFAAVIQEARSLRRTLDGWSIYSDDLAVVKRKDATLSALDTEIPFKLKPFAKQRAARAAGNETVIRQYGWKFKVQCAAMRAFQPAVETLRHS</sequence>
<dbReference type="Proteomes" id="UP000241764">
    <property type="component" value="Unassembled WGS sequence"/>
</dbReference>
<accession>A0A2P7BGB1</accession>
<proteinExistence type="predicted"/>
<organism evidence="1 2">
    <name type="scientific">Phyllobacterium sophorae</name>
    <dbReference type="NCBI Taxonomy" id="1520277"/>
    <lineage>
        <taxon>Bacteria</taxon>
        <taxon>Pseudomonadati</taxon>
        <taxon>Pseudomonadota</taxon>
        <taxon>Alphaproteobacteria</taxon>
        <taxon>Hyphomicrobiales</taxon>
        <taxon>Phyllobacteriaceae</taxon>
        <taxon>Phyllobacterium</taxon>
    </lineage>
</organism>
<dbReference type="EMBL" id="PGGM01000003">
    <property type="protein sequence ID" value="PSH65469.1"/>
    <property type="molecule type" value="Genomic_DNA"/>
</dbReference>
<comment type="caution">
    <text evidence="1">The sequence shown here is derived from an EMBL/GenBank/DDBJ whole genome shotgun (WGS) entry which is preliminary data.</text>
</comment>
<reference evidence="2" key="1">
    <citation type="submission" date="2017-11" db="EMBL/GenBank/DDBJ databases">
        <authorList>
            <person name="Kuznetsova I."/>
            <person name="Sazanova A."/>
            <person name="Chirak E."/>
            <person name="Safronova V."/>
            <person name="Willems A."/>
        </authorList>
    </citation>
    <scope>NUCLEOTIDE SEQUENCE [LARGE SCALE GENOMIC DNA]</scope>
    <source>
        <strain evidence="2">CCBAU 03422</strain>
    </source>
</reference>
<evidence type="ECO:0000313" key="2">
    <source>
        <dbReference type="Proteomes" id="UP000241764"/>
    </source>
</evidence>
<keyword evidence="2" id="KW-1185">Reference proteome</keyword>